<feature type="chain" id="PRO_5009115273" description="DUF4794 domain-containing protein" evidence="2">
    <location>
        <begin position="28"/>
        <end position="314"/>
    </location>
</feature>
<dbReference type="OrthoDB" id="10631094at2759"/>
<sequence>GRGGLFNNITSVMKLLVAVALLAVAAAAPDLRQEQGREEVQVATAFNSVGVPDAAPVESAPVAAAAESVAVVDGDLNRPEPIRIAEPSLKSDDGMTVKVVSLPNLNEQADFVKIQVPDFMLPDISPMIISPEVMRQVAEMAAHDSAAVNIGEANPFAFNNAEPLETIEPVKVVDSPVNELTAQMEPVMVVETSANDEPGSFDISPQPLQLAIPEELKQYLENPKGQIPAGFKPIPVEYLRDAPQLSGYRPPRRDPYLRSSGVFDQEMRPNSEEMLRGPIPHQFGDMPREPHFQGPLDPQFHNYPFRMHNNPMLR</sequence>
<reference evidence="6" key="1">
    <citation type="submission" date="2015-09" db="EMBL/GenBank/DDBJ databases">
        <title>De novo assembly of Pectinophora gossypiella (Pink Bollworm) gut transcriptome.</title>
        <authorList>
            <person name="Tassone E.E."/>
        </authorList>
    </citation>
    <scope>NUCLEOTIDE SEQUENCE</scope>
</reference>
<evidence type="ECO:0000313" key="3">
    <source>
        <dbReference type="EMBL" id="JAT81522.1"/>
    </source>
</evidence>
<dbReference type="EMBL" id="GDQN01009532">
    <property type="protein sequence ID" value="JAT81522.1"/>
    <property type="molecule type" value="Transcribed_RNA"/>
</dbReference>
<evidence type="ECO:0000313" key="6">
    <source>
        <dbReference type="EMBL" id="JAT84191.1"/>
    </source>
</evidence>
<feature type="signal peptide" evidence="2">
    <location>
        <begin position="1"/>
        <end position="27"/>
    </location>
</feature>
<feature type="non-terminal residue" evidence="6">
    <location>
        <position position="1"/>
    </location>
</feature>
<keyword evidence="2" id="KW-0732">Signal</keyword>
<dbReference type="AlphaFoldDB" id="A0A1E1WBE4"/>
<evidence type="ECO:0000256" key="2">
    <source>
        <dbReference type="SAM" id="SignalP"/>
    </source>
</evidence>
<proteinExistence type="predicted"/>
<evidence type="ECO:0008006" key="7">
    <source>
        <dbReference type="Google" id="ProtNLM"/>
    </source>
</evidence>
<name>A0A1E1WBE4_PECGO</name>
<accession>A0A1E1WBE4</accession>
<evidence type="ECO:0000256" key="1">
    <source>
        <dbReference type="SAM" id="MobiDB-lite"/>
    </source>
</evidence>
<dbReference type="EMBL" id="GDQN01009210">
    <property type="protein sequence ID" value="JAT81844.1"/>
    <property type="molecule type" value="Transcribed_RNA"/>
</dbReference>
<organism evidence="6">
    <name type="scientific">Pectinophora gossypiella</name>
    <name type="common">Cotton pink bollworm</name>
    <name type="synonym">Depressaria gossypiella</name>
    <dbReference type="NCBI Taxonomy" id="13191"/>
    <lineage>
        <taxon>Eukaryota</taxon>
        <taxon>Metazoa</taxon>
        <taxon>Ecdysozoa</taxon>
        <taxon>Arthropoda</taxon>
        <taxon>Hexapoda</taxon>
        <taxon>Insecta</taxon>
        <taxon>Pterygota</taxon>
        <taxon>Neoptera</taxon>
        <taxon>Endopterygota</taxon>
        <taxon>Lepidoptera</taxon>
        <taxon>Glossata</taxon>
        <taxon>Ditrysia</taxon>
        <taxon>Gelechioidea</taxon>
        <taxon>Gelechiidae</taxon>
        <taxon>Apatetrinae</taxon>
        <taxon>Pectinophora</taxon>
    </lineage>
</organism>
<dbReference type="EMBL" id="GDQN01007080">
    <property type="protein sequence ID" value="JAT83974.1"/>
    <property type="molecule type" value="Transcribed_RNA"/>
</dbReference>
<protein>
    <recommendedName>
        <fullName evidence="7">DUF4794 domain-containing protein</fullName>
    </recommendedName>
</protein>
<dbReference type="EMBL" id="GDQN01006863">
    <property type="protein sequence ID" value="JAT84191.1"/>
    <property type="molecule type" value="Transcribed_RNA"/>
</dbReference>
<gene>
    <name evidence="5" type="ORF">g.13103</name>
    <name evidence="6" type="ORF">g.13107</name>
    <name evidence="4" type="ORF">g.13111</name>
    <name evidence="3" type="ORF">g.13115</name>
</gene>
<feature type="region of interest" description="Disordered" evidence="1">
    <location>
        <begin position="242"/>
        <end position="270"/>
    </location>
</feature>
<evidence type="ECO:0000313" key="5">
    <source>
        <dbReference type="EMBL" id="JAT83974.1"/>
    </source>
</evidence>
<evidence type="ECO:0000313" key="4">
    <source>
        <dbReference type="EMBL" id="JAT81844.1"/>
    </source>
</evidence>